<reference evidence="1" key="1">
    <citation type="submission" date="2021-03" db="EMBL/GenBank/DDBJ databases">
        <authorList>
            <person name="Tran Van P."/>
        </authorList>
    </citation>
    <scope>NUCLEOTIDE SEQUENCE</scope>
</reference>
<comment type="caution">
    <text evidence="1">The sequence shown here is derived from an EMBL/GenBank/DDBJ whole genome shotgun (WGS) entry which is preliminary data.</text>
</comment>
<evidence type="ECO:0000313" key="1">
    <source>
        <dbReference type="EMBL" id="CAG2057457.1"/>
    </source>
</evidence>
<dbReference type="Proteomes" id="UP001153148">
    <property type="component" value="Unassembled WGS sequence"/>
</dbReference>
<evidence type="ECO:0000313" key="2">
    <source>
        <dbReference type="Proteomes" id="UP001153148"/>
    </source>
</evidence>
<gene>
    <name evidence="1" type="ORF">TPAB3V08_LOCUS4436</name>
</gene>
<name>A0ABN7NT19_TIMPD</name>
<keyword evidence="2" id="KW-1185">Reference proteome</keyword>
<dbReference type="EMBL" id="CAJPIN010005451">
    <property type="protein sequence ID" value="CAG2057457.1"/>
    <property type="molecule type" value="Genomic_DNA"/>
</dbReference>
<proteinExistence type="predicted"/>
<accession>A0ABN7NT19</accession>
<sequence>MKIGLYIGAKDGKCDVMKTCDEVSLAAASMQRTATEVHHTITVAITREYWKSTKTISFFTMQVVPNLLHIVEPLTPMIFHISFPGDNLPYHTRSPGHRSVFVKALVIILTYEHIWSTADPTLVTHSTTKRYSI</sequence>
<protein>
    <submittedName>
        <fullName evidence="1">Uncharacterized protein</fullName>
    </submittedName>
</protein>
<organism evidence="1 2">
    <name type="scientific">Timema podura</name>
    <name type="common">Walking stick</name>
    <dbReference type="NCBI Taxonomy" id="61482"/>
    <lineage>
        <taxon>Eukaryota</taxon>
        <taxon>Metazoa</taxon>
        <taxon>Ecdysozoa</taxon>
        <taxon>Arthropoda</taxon>
        <taxon>Hexapoda</taxon>
        <taxon>Insecta</taxon>
        <taxon>Pterygota</taxon>
        <taxon>Neoptera</taxon>
        <taxon>Polyneoptera</taxon>
        <taxon>Phasmatodea</taxon>
        <taxon>Timematodea</taxon>
        <taxon>Timematoidea</taxon>
        <taxon>Timematidae</taxon>
        <taxon>Timema</taxon>
    </lineage>
</organism>